<dbReference type="GO" id="GO:0005789">
    <property type="term" value="C:endoplasmic reticulum membrane"/>
    <property type="evidence" value="ECO:0007669"/>
    <property type="project" value="UniProtKB-SubCell"/>
</dbReference>
<evidence type="ECO:0000256" key="13">
    <source>
        <dbReference type="SAM" id="MobiDB-lite"/>
    </source>
</evidence>
<comment type="pathway">
    <text evidence="2">Protein modification; protein glycosylation.</text>
</comment>
<evidence type="ECO:0000313" key="17">
    <source>
        <dbReference type="Proteomes" id="UP001432027"/>
    </source>
</evidence>
<keyword evidence="17" id="KW-1185">Reference proteome</keyword>
<dbReference type="PANTHER" id="PTHR13036:SF0">
    <property type="entry name" value="CHITOBIOSYLDIPHOSPHODOLICHOL BETA-MANNOSYLTRANSFERASE"/>
    <property type="match status" value="1"/>
</dbReference>
<proteinExistence type="predicted"/>
<accession>A0AAV5TC10</accession>
<dbReference type="InterPro" id="IPR028098">
    <property type="entry name" value="Glyco_trans_4-like_N"/>
</dbReference>
<evidence type="ECO:0000259" key="15">
    <source>
        <dbReference type="Pfam" id="PF13579"/>
    </source>
</evidence>
<evidence type="ECO:0000256" key="11">
    <source>
        <dbReference type="ARBA" id="ARBA00033088"/>
    </source>
</evidence>
<evidence type="ECO:0000256" key="12">
    <source>
        <dbReference type="ARBA" id="ARBA00045071"/>
    </source>
</evidence>
<dbReference type="Pfam" id="PF13579">
    <property type="entry name" value="Glyco_trans_4_4"/>
    <property type="match status" value="1"/>
</dbReference>
<keyword evidence="6" id="KW-0256">Endoplasmic reticulum</keyword>
<dbReference type="GO" id="GO:0004578">
    <property type="term" value="F:chitobiosyldiphosphodolichol beta-mannosyltransferase activity"/>
    <property type="evidence" value="ECO:0007669"/>
    <property type="project" value="UniProtKB-EC"/>
</dbReference>
<dbReference type="AlphaFoldDB" id="A0AAV5TC10"/>
<keyword evidence="7" id="KW-1133">Transmembrane helix</keyword>
<gene>
    <name evidence="16" type="ORF">PENTCL1PPCAC_11341</name>
</gene>
<dbReference type="InterPro" id="IPR026051">
    <property type="entry name" value="ALG1-like"/>
</dbReference>
<evidence type="ECO:0000256" key="8">
    <source>
        <dbReference type="ARBA" id="ARBA00023136"/>
    </source>
</evidence>
<evidence type="ECO:0000256" key="4">
    <source>
        <dbReference type="ARBA" id="ARBA00022679"/>
    </source>
</evidence>
<sequence>MPTAAVVVIGDVGRSPRTANHAFSLAEEKGYDVCLIGYAESALNERIANHPRISVVSIPPPYSLPLPELVSLVYRFLWTSITLLYTLLFRVGWSVNTVLVQNPPALPALIVAWLVCLIRDARFVIDWHNYTWSMLGERWKMREEELGLRMEEDSVEVIVEKDRRRIGGGKARYIRLTHYLEGWMGRAADSSLCVSAAMAADLKKRWGVEARVFYDRPPRWKFTDVSLSMKHSLFHSLRMKAEKEGDRETVESLEGGTRQGRQGAEQDTFFTEKSRSGEVSLREDRPLIVTSSTSWTPDEDFSILLEAVVKYEERIERGDLDLPRLLLIITGKGPEKAYYMGKIDELSLSHISIFSPWLEASDYPTAVAAADLGVCLHTSTSGVDLPMKVVDMFGCGVPVLAKKFPAIGELVRENLNGHLFDTSDDLTELLVKMARGHPKMNKELLKLREYVTSPEGRLRSWEETWGDATRETFRDEKEEIFRRVVH</sequence>
<evidence type="ECO:0000256" key="6">
    <source>
        <dbReference type="ARBA" id="ARBA00022824"/>
    </source>
</evidence>
<dbReference type="EMBL" id="BTSX01000003">
    <property type="protein sequence ID" value="GMS89166.1"/>
    <property type="molecule type" value="Genomic_DNA"/>
</dbReference>
<comment type="caution">
    <text evidence="16">The sequence shown here is derived from an EMBL/GenBank/DDBJ whole genome shotgun (WGS) entry which is preliminary data.</text>
</comment>
<evidence type="ECO:0000256" key="9">
    <source>
        <dbReference type="ARBA" id="ARBA00031434"/>
    </source>
</evidence>
<name>A0AAV5TC10_9BILA</name>
<evidence type="ECO:0000259" key="14">
    <source>
        <dbReference type="Pfam" id="PF00534"/>
    </source>
</evidence>
<comment type="subcellular location">
    <subcellularLocation>
        <location evidence="1">Endoplasmic reticulum membrane</location>
        <topology evidence="1">Single-pass membrane protein</topology>
    </subcellularLocation>
</comment>
<feature type="domain" description="Glycosyl transferase family 1" evidence="14">
    <location>
        <begin position="281"/>
        <end position="430"/>
    </location>
</feature>
<evidence type="ECO:0000256" key="5">
    <source>
        <dbReference type="ARBA" id="ARBA00022692"/>
    </source>
</evidence>
<feature type="region of interest" description="Disordered" evidence="13">
    <location>
        <begin position="244"/>
        <end position="269"/>
    </location>
</feature>
<keyword evidence="4" id="KW-0808">Transferase</keyword>
<evidence type="ECO:0000256" key="3">
    <source>
        <dbReference type="ARBA" id="ARBA00022676"/>
    </source>
</evidence>
<evidence type="ECO:0000256" key="1">
    <source>
        <dbReference type="ARBA" id="ARBA00004389"/>
    </source>
</evidence>
<dbReference type="Gene3D" id="3.40.50.2000">
    <property type="entry name" value="Glycogen Phosphorylase B"/>
    <property type="match status" value="1"/>
</dbReference>
<dbReference type="SUPFAM" id="SSF53756">
    <property type="entry name" value="UDP-Glycosyltransferase/glycogen phosphorylase"/>
    <property type="match status" value="1"/>
</dbReference>
<keyword evidence="5" id="KW-0812">Transmembrane</keyword>
<dbReference type="Proteomes" id="UP001432027">
    <property type="component" value="Unassembled WGS sequence"/>
</dbReference>
<feature type="domain" description="Glycosyltransferase subfamily 4-like N-terminal" evidence="15">
    <location>
        <begin position="27"/>
        <end position="210"/>
    </location>
</feature>
<protein>
    <recommendedName>
        <fullName evidence="10">Beta-1,4-mannosyltransferase</fullName>
    </recommendedName>
    <alternativeName>
        <fullName evidence="11">GDP-Man:GlcNAc2-PP-dolichol mannosyltransferase</fullName>
    </alternativeName>
    <alternativeName>
        <fullName evidence="9">GDP-mannose-dolichol diphosphochitobiose mannosyltransferase</fullName>
    </alternativeName>
</protein>
<dbReference type="InterPro" id="IPR001296">
    <property type="entry name" value="Glyco_trans_1"/>
</dbReference>
<dbReference type="PANTHER" id="PTHR13036">
    <property type="entry name" value="BETA1,4 MANNOSYLTRANSFERASE"/>
    <property type="match status" value="1"/>
</dbReference>
<evidence type="ECO:0000256" key="10">
    <source>
        <dbReference type="ARBA" id="ARBA00031566"/>
    </source>
</evidence>
<keyword evidence="3" id="KW-0328">Glycosyltransferase</keyword>
<comment type="catalytic activity">
    <reaction evidence="12">
        <text>an N,N'-diacetylchitobiosyl-diphospho-di-trans,poly-cis-dolichol + GDP-alpha-D-mannose = a beta-D-Man-(1-&gt;4)-beta-D-GlcNAc-(1-&gt;4)-alpha-D-GlcNAc-diphospho-di-trans,poly-cis-dolichol + GDP + H(+)</text>
        <dbReference type="Rhea" id="RHEA:13865"/>
        <dbReference type="Rhea" id="RHEA-COMP:19510"/>
        <dbReference type="Rhea" id="RHEA-COMP:19511"/>
        <dbReference type="ChEBI" id="CHEBI:15378"/>
        <dbReference type="ChEBI" id="CHEBI:57269"/>
        <dbReference type="ChEBI" id="CHEBI:57527"/>
        <dbReference type="ChEBI" id="CHEBI:58189"/>
        <dbReference type="ChEBI" id="CHEBI:58472"/>
        <dbReference type="EC" id="2.4.1.142"/>
    </reaction>
    <physiologicalReaction direction="left-to-right" evidence="12">
        <dbReference type="Rhea" id="RHEA:13866"/>
    </physiologicalReaction>
</comment>
<organism evidence="16 17">
    <name type="scientific">Pristionchus entomophagus</name>
    <dbReference type="NCBI Taxonomy" id="358040"/>
    <lineage>
        <taxon>Eukaryota</taxon>
        <taxon>Metazoa</taxon>
        <taxon>Ecdysozoa</taxon>
        <taxon>Nematoda</taxon>
        <taxon>Chromadorea</taxon>
        <taxon>Rhabditida</taxon>
        <taxon>Rhabditina</taxon>
        <taxon>Diplogasteromorpha</taxon>
        <taxon>Diplogasteroidea</taxon>
        <taxon>Neodiplogasteridae</taxon>
        <taxon>Pristionchus</taxon>
    </lineage>
</organism>
<keyword evidence="8" id="KW-0472">Membrane</keyword>
<dbReference type="Pfam" id="PF00534">
    <property type="entry name" value="Glycos_transf_1"/>
    <property type="match status" value="1"/>
</dbReference>
<evidence type="ECO:0000256" key="7">
    <source>
        <dbReference type="ARBA" id="ARBA00022989"/>
    </source>
</evidence>
<reference evidence="16" key="1">
    <citation type="submission" date="2023-10" db="EMBL/GenBank/DDBJ databases">
        <title>Genome assembly of Pristionchus species.</title>
        <authorList>
            <person name="Yoshida K."/>
            <person name="Sommer R.J."/>
        </authorList>
    </citation>
    <scope>NUCLEOTIDE SEQUENCE</scope>
    <source>
        <strain evidence="16">RS0144</strain>
    </source>
</reference>
<evidence type="ECO:0000313" key="16">
    <source>
        <dbReference type="EMBL" id="GMS89166.1"/>
    </source>
</evidence>
<evidence type="ECO:0000256" key="2">
    <source>
        <dbReference type="ARBA" id="ARBA00004922"/>
    </source>
</evidence>